<evidence type="ECO:0000313" key="1">
    <source>
        <dbReference type="EMBL" id="KAG8626505.1"/>
    </source>
</evidence>
<reference evidence="1" key="1">
    <citation type="submission" date="2021-07" db="EMBL/GenBank/DDBJ databases">
        <title>Elsinoe batatas strain:CRI-CJ2 Genome sequencing and assembly.</title>
        <authorList>
            <person name="Huang L."/>
        </authorList>
    </citation>
    <scope>NUCLEOTIDE SEQUENCE</scope>
    <source>
        <strain evidence="1">CRI-CJ2</strain>
    </source>
</reference>
<dbReference type="OrthoDB" id="10275859at2759"/>
<protein>
    <submittedName>
        <fullName evidence="1">Uncharacterized protein</fullName>
    </submittedName>
</protein>
<organism evidence="1 2">
    <name type="scientific">Elsinoe batatas</name>
    <dbReference type="NCBI Taxonomy" id="2601811"/>
    <lineage>
        <taxon>Eukaryota</taxon>
        <taxon>Fungi</taxon>
        <taxon>Dikarya</taxon>
        <taxon>Ascomycota</taxon>
        <taxon>Pezizomycotina</taxon>
        <taxon>Dothideomycetes</taxon>
        <taxon>Dothideomycetidae</taxon>
        <taxon>Myriangiales</taxon>
        <taxon>Elsinoaceae</taxon>
        <taxon>Elsinoe</taxon>
    </lineage>
</organism>
<accession>A0A8K0PC49</accession>
<gene>
    <name evidence="1" type="ORF">KVT40_005450</name>
</gene>
<sequence>MPAPLQEPATIYEITRPLRPLHMSRIIGSVMLASRDPSDLLVKRRPHWEVEYHYSSLSGGVPTGGSLQYVEIHPGECRFPPATQYSNDKENVYIRVYGDGRIAVGRYNEMPEYVDLLIPCN</sequence>
<comment type="caution">
    <text evidence="1">The sequence shown here is derived from an EMBL/GenBank/DDBJ whole genome shotgun (WGS) entry which is preliminary data.</text>
</comment>
<keyword evidence="2" id="KW-1185">Reference proteome</keyword>
<dbReference type="AlphaFoldDB" id="A0A8K0PC49"/>
<evidence type="ECO:0000313" key="2">
    <source>
        <dbReference type="Proteomes" id="UP000809789"/>
    </source>
</evidence>
<dbReference type="Proteomes" id="UP000809789">
    <property type="component" value="Unassembled WGS sequence"/>
</dbReference>
<dbReference type="EMBL" id="JAESVG020000006">
    <property type="protein sequence ID" value="KAG8626505.1"/>
    <property type="molecule type" value="Genomic_DNA"/>
</dbReference>
<proteinExistence type="predicted"/>
<name>A0A8K0PC49_9PEZI</name>